<organism evidence="10 11">
    <name type="scientific">Strigamia maritima</name>
    <name type="common">European centipede</name>
    <name type="synonym">Geophilus maritimus</name>
    <dbReference type="NCBI Taxonomy" id="126957"/>
    <lineage>
        <taxon>Eukaryota</taxon>
        <taxon>Metazoa</taxon>
        <taxon>Ecdysozoa</taxon>
        <taxon>Arthropoda</taxon>
        <taxon>Myriapoda</taxon>
        <taxon>Chilopoda</taxon>
        <taxon>Pleurostigmophora</taxon>
        <taxon>Geophilomorpha</taxon>
        <taxon>Linotaeniidae</taxon>
        <taxon>Strigamia</taxon>
    </lineage>
</organism>
<dbReference type="STRING" id="126957.T1IXW7"/>
<protein>
    <recommendedName>
        <fullName evidence="12">Cytochrome P450</fullName>
    </recommendedName>
</protein>
<dbReference type="FunFam" id="1.10.630.10:FF:000006">
    <property type="entry name" value="Cytochrome P450 302a1, mitochondrial"/>
    <property type="match status" value="1"/>
</dbReference>
<dbReference type="InterPro" id="IPR001128">
    <property type="entry name" value="Cyt_P450"/>
</dbReference>
<dbReference type="PRINTS" id="PR00385">
    <property type="entry name" value="P450"/>
</dbReference>
<dbReference type="InterPro" id="IPR036396">
    <property type="entry name" value="Cyt_P450_sf"/>
</dbReference>
<dbReference type="GO" id="GO:0004497">
    <property type="term" value="F:monooxygenase activity"/>
    <property type="evidence" value="ECO:0007669"/>
    <property type="project" value="UniProtKB-KW"/>
</dbReference>
<proteinExistence type="inferred from homology"/>
<evidence type="ECO:0000256" key="3">
    <source>
        <dbReference type="ARBA" id="ARBA00022617"/>
    </source>
</evidence>
<dbReference type="GO" id="GO:0005506">
    <property type="term" value="F:iron ion binding"/>
    <property type="evidence" value="ECO:0007669"/>
    <property type="project" value="InterPro"/>
</dbReference>
<evidence type="ECO:0000256" key="7">
    <source>
        <dbReference type="ARBA" id="ARBA00023033"/>
    </source>
</evidence>
<keyword evidence="11" id="KW-1185">Reference proteome</keyword>
<dbReference type="GO" id="GO:0020037">
    <property type="term" value="F:heme binding"/>
    <property type="evidence" value="ECO:0007669"/>
    <property type="project" value="InterPro"/>
</dbReference>
<comment type="similarity">
    <text evidence="2 9">Belongs to the cytochrome P450 family.</text>
</comment>
<keyword evidence="4 8" id="KW-0479">Metal-binding</keyword>
<sequence length="462" mass="53628">MWVYWFGKFSLKKLHKANFDKYYKYGTVMKEEFRYGFPLVQIFDPKDIETVMKHQGRCPMRPANEAVAHFRRSCPERYASLGLVNAQGDEWNNLRCKLNPVLLRQKVINQYLPALNDVADDFCSLLRSLRDDNNQVHDILTTLYRFALESVVMLCLDTRLGCLDTEMQLNSEAQLMIDTTMKIFEAYQELYYNLPLWKYFETANYKKMVQAESTAYNIASKYIDRAMEQVRELQESSCLNPEESGLTILMSLLSRKDMDPKDIRMVMVDAIVAGIDTVSNSLVFVLNQLANNPKVQETLYQEIENVLPARTPITAQNVQHLPYLKACIRESFRISPSIPSTVRILQEDVVLSDYQIPKGTPICCHTMVTSRLPQYFDDPDKFIPERWLGKDEMWNCQYAVLPFGSGPRACIGRRFAEQELYTSVAKIIQNFEICSVTSETLECNYRFMVVPDRPITFTFNDR</sequence>
<dbReference type="PROSITE" id="PS00086">
    <property type="entry name" value="CYTOCHROME_P450"/>
    <property type="match status" value="1"/>
</dbReference>
<dbReference type="HOGENOM" id="CLU_001570_28_0_1"/>
<dbReference type="CDD" id="cd11054">
    <property type="entry name" value="CYP24A1-like"/>
    <property type="match status" value="1"/>
</dbReference>
<dbReference type="Pfam" id="PF00067">
    <property type="entry name" value="p450"/>
    <property type="match status" value="1"/>
</dbReference>
<dbReference type="AlphaFoldDB" id="T1IXW7"/>
<accession>T1IXW7</accession>
<dbReference type="SUPFAM" id="SSF48264">
    <property type="entry name" value="Cytochrome P450"/>
    <property type="match status" value="1"/>
</dbReference>
<dbReference type="InterPro" id="IPR050479">
    <property type="entry name" value="CYP11_CYP27_families"/>
</dbReference>
<feature type="binding site" description="axial binding residue" evidence="8">
    <location>
        <position position="410"/>
    </location>
    <ligand>
        <name>heme</name>
        <dbReference type="ChEBI" id="CHEBI:30413"/>
    </ligand>
    <ligandPart>
        <name>Fe</name>
        <dbReference type="ChEBI" id="CHEBI:18248"/>
    </ligandPart>
</feature>
<evidence type="ECO:0000256" key="9">
    <source>
        <dbReference type="RuleBase" id="RU000461"/>
    </source>
</evidence>
<evidence type="ECO:0000256" key="6">
    <source>
        <dbReference type="ARBA" id="ARBA00023004"/>
    </source>
</evidence>
<evidence type="ECO:0000313" key="10">
    <source>
        <dbReference type="EnsemblMetazoa" id="SMAR006062-PA"/>
    </source>
</evidence>
<name>T1IXW7_STRMM</name>
<dbReference type="EMBL" id="JH431663">
    <property type="status" value="NOT_ANNOTATED_CDS"/>
    <property type="molecule type" value="Genomic_DNA"/>
</dbReference>
<evidence type="ECO:0000256" key="8">
    <source>
        <dbReference type="PIRSR" id="PIRSR602401-1"/>
    </source>
</evidence>
<evidence type="ECO:0000256" key="2">
    <source>
        <dbReference type="ARBA" id="ARBA00010617"/>
    </source>
</evidence>
<dbReference type="eggNOG" id="KOG0159">
    <property type="taxonomic scope" value="Eukaryota"/>
</dbReference>
<dbReference type="PANTHER" id="PTHR24279">
    <property type="entry name" value="CYTOCHROME P450"/>
    <property type="match status" value="1"/>
</dbReference>
<evidence type="ECO:0000256" key="1">
    <source>
        <dbReference type="ARBA" id="ARBA00001971"/>
    </source>
</evidence>
<dbReference type="InterPro" id="IPR017972">
    <property type="entry name" value="Cyt_P450_CS"/>
</dbReference>
<dbReference type="InterPro" id="IPR002401">
    <property type="entry name" value="Cyt_P450_E_grp-I"/>
</dbReference>
<evidence type="ECO:0000313" key="11">
    <source>
        <dbReference type="Proteomes" id="UP000014500"/>
    </source>
</evidence>
<dbReference type="PRINTS" id="PR00463">
    <property type="entry name" value="EP450I"/>
</dbReference>
<dbReference type="PANTHER" id="PTHR24279:SF120">
    <property type="entry name" value="CYTOCHROME P450"/>
    <property type="match status" value="1"/>
</dbReference>
<keyword evidence="5 9" id="KW-0560">Oxidoreductase</keyword>
<evidence type="ECO:0008006" key="12">
    <source>
        <dbReference type="Google" id="ProtNLM"/>
    </source>
</evidence>
<keyword evidence="7 9" id="KW-0503">Monooxygenase</keyword>
<dbReference type="Gene3D" id="1.10.630.10">
    <property type="entry name" value="Cytochrome P450"/>
    <property type="match status" value="1"/>
</dbReference>
<keyword evidence="3 8" id="KW-0349">Heme</keyword>
<dbReference type="Proteomes" id="UP000014500">
    <property type="component" value="Unassembled WGS sequence"/>
</dbReference>
<evidence type="ECO:0000256" key="4">
    <source>
        <dbReference type="ARBA" id="ARBA00022723"/>
    </source>
</evidence>
<reference evidence="10" key="2">
    <citation type="submission" date="2015-02" db="UniProtKB">
        <authorList>
            <consortium name="EnsemblMetazoa"/>
        </authorList>
    </citation>
    <scope>IDENTIFICATION</scope>
</reference>
<dbReference type="GO" id="GO:0016705">
    <property type="term" value="F:oxidoreductase activity, acting on paired donors, with incorporation or reduction of molecular oxygen"/>
    <property type="evidence" value="ECO:0007669"/>
    <property type="project" value="InterPro"/>
</dbReference>
<reference evidence="11" key="1">
    <citation type="submission" date="2011-05" db="EMBL/GenBank/DDBJ databases">
        <authorList>
            <person name="Richards S.R."/>
            <person name="Qu J."/>
            <person name="Jiang H."/>
            <person name="Jhangiani S.N."/>
            <person name="Agravi P."/>
            <person name="Goodspeed R."/>
            <person name="Gross S."/>
            <person name="Mandapat C."/>
            <person name="Jackson L."/>
            <person name="Mathew T."/>
            <person name="Pu L."/>
            <person name="Thornton R."/>
            <person name="Saada N."/>
            <person name="Wilczek-Boney K.B."/>
            <person name="Lee S."/>
            <person name="Kovar C."/>
            <person name="Wu Y."/>
            <person name="Scherer S.E."/>
            <person name="Worley K.C."/>
            <person name="Muzny D.M."/>
            <person name="Gibbs R."/>
        </authorList>
    </citation>
    <scope>NUCLEOTIDE SEQUENCE</scope>
    <source>
        <strain evidence="11">Brora</strain>
    </source>
</reference>
<comment type="cofactor">
    <cofactor evidence="1 8">
        <name>heme</name>
        <dbReference type="ChEBI" id="CHEBI:30413"/>
    </cofactor>
</comment>
<keyword evidence="6 8" id="KW-0408">Iron</keyword>
<evidence type="ECO:0000256" key="5">
    <source>
        <dbReference type="ARBA" id="ARBA00023002"/>
    </source>
</evidence>
<dbReference type="OMA" id="HEITDCE"/>
<dbReference type="PhylomeDB" id="T1IXW7"/>
<dbReference type="EnsemblMetazoa" id="SMAR006062-RA">
    <property type="protein sequence ID" value="SMAR006062-PA"/>
    <property type="gene ID" value="SMAR006062"/>
</dbReference>